<evidence type="ECO:0000259" key="1">
    <source>
        <dbReference type="Pfam" id="PF08242"/>
    </source>
</evidence>
<keyword evidence="2" id="KW-0808">Transferase</keyword>
<keyword evidence="3" id="KW-1185">Reference proteome</keyword>
<dbReference type="EMBL" id="CP097320">
    <property type="protein sequence ID" value="UQX10067.1"/>
    <property type="molecule type" value="Genomic_DNA"/>
</dbReference>
<gene>
    <name evidence="2" type="ORF">M5I08_17885</name>
</gene>
<reference evidence="2" key="1">
    <citation type="submission" date="2022-05" db="EMBL/GenBank/DDBJ databases">
        <title>A methanotrophic Mycobacterium dominates a cave microbial ecosystem.</title>
        <authorList>
            <person name="Van Spanning R.J.M."/>
            <person name="Guan Q."/>
            <person name="Melkonian C."/>
            <person name="Gallant J."/>
            <person name="Polerecky L."/>
            <person name="Flot J.-F."/>
            <person name="Brandt B.W."/>
            <person name="Braster M."/>
            <person name="Iturbe Espinoza P."/>
            <person name="Aerts J."/>
            <person name="Meima-Franke M."/>
            <person name="Piersma S.R."/>
            <person name="Bunduc C."/>
            <person name="Ummels R."/>
            <person name="Pain A."/>
            <person name="Fleming E.J."/>
            <person name="van der Wel N."/>
            <person name="Gherman V.D."/>
            <person name="Sarbu S.M."/>
            <person name="Bodelier P.L.E."/>
            <person name="Bitter W."/>
        </authorList>
    </citation>
    <scope>NUCLEOTIDE SEQUENCE</scope>
    <source>
        <strain evidence="2">Sulfur Cave</strain>
    </source>
</reference>
<dbReference type="InterPro" id="IPR013217">
    <property type="entry name" value="Methyltransf_12"/>
</dbReference>
<dbReference type="Proteomes" id="UP001056610">
    <property type="component" value="Chromosome"/>
</dbReference>
<dbReference type="Pfam" id="PF08242">
    <property type="entry name" value="Methyltransf_12"/>
    <property type="match status" value="1"/>
</dbReference>
<dbReference type="PANTHER" id="PTHR43464">
    <property type="entry name" value="METHYLTRANSFERASE"/>
    <property type="match status" value="1"/>
</dbReference>
<dbReference type="RefSeq" id="WP_219068707.1">
    <property type="nucleotide sequence ID" value="NZ_CAJUXY010000041.1"/>
</dbReference>
<sequence>MNDNPRADVVTRQYERYRYPQPIEDLEVWLANNWEWYDPSHAHRVFWPDREYQPDLDILIAGCGTNQASVFAFMNPDAKVVAIDISQPSLDHQQYLKDKHGLFNLELNLLPIEELPSLNQDFDLVISTGVLHHLADPQVGMNAVASCLRPDGAMGIMLYAKYGRFGLELLQQFFRDLGLGQNEPSIAQVRETLSLLPAAHPVQSYLNMARNLQSDAVLVDTFLHGRERSYTVDDCIDLVTTAGLVFQGWFNKAPYYAHELFARPNTIYPAINALPEPARWSAIERLHTVNACHFFMACRPERPKESYTIDFSTPDCLDYVPLMRMRCGLSGNEIFRSDWRATLNSAQLPFVQQIDGHRTIREIAASMHSGPSARGSVADVEKFARKLFQALWRLDFLAMSLNSGPQR</sequence>
<evidence type="ECO:0000313" key="3">
    <source>
        <dbReference type="Proteomes" id="UP001056610"/>
    </source>
</evidence>
<dbReference type="GO" id="GO:0008168">
    <property type="term" value="F:methyltransferase activity"/>
    <property type="evidence" value="ECO:0007669"/>
    <property type="project" value="UniProtKB-KW"/>
</dbReference>
<organism evidence="2 3">
    <name type="scientific">Candidatus Mycobacterium methanotrophicum</name>
    <dbReference type="NCBI Taxonomy" id="2943498"/>
    <lineage>
        <taxon>Bacteria</taxon>
        <taxon>Bacillati</taxon>
        <taxon>Actinomycetota</taxon>
        <taxon>Actinomycetes</taxon>
        <taxon>Mycobacteriales</taxon>
        <taxon>Mycobacteriaceae</taxon>
        <taxon>Mycobacterium</taxon>
    </lineage>
</organism>
<evidence type="ECO:0000313" key="2">
    <source>
        <dbReference type="EMBL" id="UQX10067.1"/>
    </source>
</evidence>
<proteinExistence type="predicted"/>
<dbReference type="GO" id="GO:0032259">
    <property type="term" value="P:methylation"/>
    <property type="evidence" value="ECO:0007669"/>
    <property type="project" value="UniProtKB-KW"/>
</dbReference>
<accession>A0ABY4QHV1</accession>
<protein>
    <submittedName>
        <fullName evidence="2">Class I SAM-dependent methyltransferase</fullName>
    </submittedName>
</protein>
<name>A0ABY4QHV1_9MYCO</name>
<dbReference type="PANTHER" id="PTHR43464:SF94">
    <property type="entry name" value="MALONYL-[ACYL-CARRIER PROTEIN] O-METHYLTRANSFERASE"/>
    <property type="match status" value="1"/>
</dbReference>
<keyword evidence="2" id="KW-0489">Methyltransferase</keyword>
<feature type="domain" description="Methyltransferase type 12" evidence="1">
    <location>
        <begin position="61"/>
        <end position="153"/>
    </location>
</feature>
<dbReference type="CDD" id="cd02440">
    <property type="entry name" value="AdoMet_MTases"/>
    <property type="match status" value="1"/>
</dbReference>